<dbReference type="InterPro" id="IPR012870">
    <property type="entry name" value="DUF1666"/>
</dbReference>
<dbReference type="AlphaFoldDB" id="A0ABD1G3J9"/>
<comment type="caution">
    <text evidence="2">The sequence shown here is derived from an EMBL/GenBank/DDBJ whole genome shotgun (WGS) entry which is preliminary data.</text>
</comment>
<gene>
    <name evidence="2" type="ORF">AAHA92_27404</name>
</gene>
<sequence length="823" mass="94845">MYPYLTVETESLARNHLPLEILLPNLIISLPIRSDFNFLSDSDFLTTIFAAVGSISSLIFSKLPSKSIPFFWLLPTEFIRFECFSLDMAGFSSAFLCQKLFFLIHVYLRPLLSFVSACILRLQGGGSASSNKSDEKIDFLETEKLDFLEDKDKDEIEGDECVNVDDGAVAEEEEEEKPVVHLKFNFPTFDEFSRVHKETGDALNFEGVPCATVNMYQFSSGKSFVSAFIDEAETFPVKEGETETDFSFESTEVSEAGNLEEDFDQTGCVHVHDKGKEIAVSDGEQGEKIEEEGFTQMSQIVEECRLDSEKSSEVMDCDSESTSFDHIRSVMGHLVDSYSDGFLSDGDFGGGFGVDDAMDSEGEASGFEEEIDEFDDEDSDIIEELKKLEDDDSSNIGNVDGLKQDFDDNNVSNVTTNSDDDDSEKLRSKDSSVLDSEDPNKLELLWEHQELIEQLKMELKKVKATGLPTILEDSESPKITEDLKPWRIDESQREDCIGELHKFYKSYRERMRKFDIINYQKMYAMGFLQLKDPLQSISKQKRAPTLKSLVSQNLWLSKHKIHGSDPMKKFVEELQGDLEAVYVGQMCLSWEFLHWQYEKAWDLWDTDPRGRRRYNEVANEFQQFQVLMHRFVEDELFQGPRVQNYVKTRCAVRSLLQVPVIREDNLKDKRKAQQRDMDEYIVTSDMLVEIVEESIRTFWRFVCADKECSAAGTSKKTPELPGQEEHKLLVDIRKDLHKKERKLKEVLRSENCILRKIRRYREEDDSDQVLYFFSQVDMKLVSRVLNMSKVTREQLIWCNNKLGSISFVNRKLHVEPDFLLFPC</sequence>
<dbReference type="Pfam" id="PF07891">
    <property type="entry name" value="DUF1666"/>
    <property type="match status" value="1"/>
</dbReference>
<dbReference type="PANTHER" id="PTHR46741">
    <property type="entry name" value="OS09G0413600 PROTEIN"/>
    <property type="match status" value="1"/>
</dbReference>
<dbReference type="Proteomes" id="UP001567538">
    <property type="component" value="Unassembled WGS sequence"/>
</dbReference>
<feature type="region of interest" description="Disordered" evidence="1">
    <location>
        <begin position="354"/>
        <end position="375"/>
    </location>
</feature>
<feature type="compositionally biased region" description="Acidic residues" evidence="1">
    <location>
        <begin position="356"/>
        <end position="375"/>
    </location>
</feature>
<evidence type="ECO:0000256" key="1">
    <source>
        <dbReference type="SAM" id="MobiDB-lite"/>
    </source>
</evidence>
<evidence type="ECO:0008006" key="4">
    <source>
        <dbReference type="Google" id="ProtNLM"/>
    </source>
</evidence>
<organism evidence="2 3">
    <name type="scientific">Salvia divinorum</name>
    <name type="common">Maria pastora</name>
    <name type="synonym">Diviner's sage</name>
    <dbReference type="NCBI Taxonomy" id="28513"/>
    <lineage>
        <taxon>Eukaryota</taxon>
        <taxon>Viridiplantae</taxon>
        <taxon>Streptophyta</taxon>
        <taxon>Embryophyta</taxon>
        <taxon>Tracheophyta</taxon>
        <taxon>Spermatophyta</taxon>
        <taxon>Magnoliopsida</taxon>
        <taxon>eudicotyledons</taxon>
        <taxon>Gunneridae</taxon>
        <taxon>Pentapetalae</taxon>
        <taxon>asterids</taxon>
        <taxon>lamiids</taxon>
        <taxon>Lamiales</taxon>
        <taxon>Lamiaceae</taxon>
        <taxon>Nepetoideae</taxon>
        <taxon>Mentheae</taxon>
        <taxon>Salviinae</taxon>
        <taxon>Salvia</taxon>
        <taxon>Salvia subgen. Calosphace</taxon>
    </lineage>
</organism>
<proteinExistence type="predicted"/>
<evidence type="ECO:0000313" key="3">
    <source>
        <dbReference type="Proteomes" id="UP001567538"/>
    </source>
</evidence>
<feature type="compositionally biased region" description="Basic and acidic residues" evidence="1">
    <location>
        <begin position="424"/>
        <end position="435"/>
    </location>
</feature>
<dbReference type="PANTHER" id="PTHR46741:SF2">
    <property type="entry name" value="RIBOSOMAL PROTEIN L34AE"/>
    <property type="match status" value="1"/>
</dbReference>
<dbReference type="EMBL" id="JBEAFC010000010">
    <property type="protein sequence ID" value="KAL1538693.1"/>
    <property type="molecule type" value="Genomic_DNA"/>
</dbReference>
<evidence type="ECO:0000313" key="2">
    <source>
        <dbReference type="EMBL" id="KAL1538693.1"/>
    </source>
</evidence>
<reference evidence="2 3" key="1">
    <citation type="submission" date="2024-06" db="EMBL/GenBank/DDBJ databases">
        <title>A chromosome level genome sequence of Diviner's sage (Salvia divinorum).</title>
        <authorList>
            <person name="Ford S.A."/>
            <person name="Ro D.-K."/>
            <person name="Ness R.W."/>
            <person name="Phillips M.A."/>
        </authorList>
    </citation>
    <scope>NUCLEOTIDE SEQUENCE [LARGE SCALE GENOMIC DNA]</scope>
    <source>
        <strain evidence="2">SAF-2024a</strain>
        <tissue evidence="2">Leaf</tissue>
    </source>
</reference>
<protein>
    <recommendedName>
        <fullName evidence="4">Ribosomal protein L34Ae</fullName>
    </recommendedName>
</protein>
<feature type="region of interest" description="Disordered" evidence="1">
    <location>
        <begin position="390"/>
        <end position="435"/>
    </location>
</feature>
<name>A0ABD1G3J9_SALDI</name>
<accession>A0ABD1G3J9</accession>
<keyword evidence="3" id="KW-1185">Reference proteome</keyword>